<gene>
    <name evidence="3" type="ORF">SAMN05216339_1225</name>
</gene>
<feature type="region of interest" description="Disordered" evidence="1">
    <location>
        <begin position="292"/>
        <end position="333"/>
    </location>
</feature>
<sequence>MDTFARLIIVVVLAAFYAPSHSATYTPDFGELKSIDGDLHITRGNGTTSLMYPDAGLSKSIDVSTSKGNFPVPVQKSFPVVPTKVAKAATRFLKTLPLIGTAITFYDTVCDLSDLCLVDGQLSVITPGIFPNGYATCEDAAGFSSSPQYVCNLVRNSNPGKTIYWMRSPDSLSSCTLAGTAGFSYVARGYMDCVDPPVDNNRAPTESDWASAETKLAAQPQQVAEALYNSDAPVPVNASTQSAPVTQQIAQTSTQTKDSQGNVTGTQVATTSVKVEDTSTAGNVTYNVTETTTITNYNENNEITSSQTSTSDNQPPEPPKPPEPEDVTMNHGGVPEIPLLTQVIDAQEELDNNQQTPWSAGTCPADIDVGIYGLEFSFAPFCTFAEGLRPVVLTLGAFLSFYILAGFKFD</sequence>
<dbReference type="RefSeq" id="WP_074929525.1">
    <property type="nucleotide sequence ID" value="NZ_FPBL01000022.1"/>
</dbReference>
<evidence type="ECO:0000256" key="2">
    <source>
        <dbReference type="SAM" id="SignalP"/>
    </source>
</evidence>
<dbReference type="AlphaFoldDB" id="A0A1I7JDM9"/>
<dbReference type="Proteomes" id="UP000183926">
    <property type="component" value="Unassembled WGS sequence"/>
</dbReference>
<organism evidence="3 4">
    <name type="scientific">Nitrosomonas eutropha</name>
    <dbReference type="NCBI Taxonomy" id="916"/>
    <lineage>
        <taxon>Bacteria</taxon>
        <taxon>Pseudomonadati</taxon>
        <taxon>Pseudomonadota</taxon>
        <taxon>Betaproteobacteria</taxon>
        <taxon>Nitrosomonadales</taxon>
        <taxon>Nitrosomonadaceae</taxon>
        <taxon>Nitrosomonas</taxon>
    </lineage>
</organism>
<feature type="compositionally biased region" description="Polar residues" evidence="1">
    <location>
        <begin position="237"/>
        <end position="267"/>
    </location>
</feature>
<evidence type="ECO:0000313" key="3">
    <source>
        <dbReference type="EMBL" id="SFU83258.1"/>
    </source>
</evidence>
<keyword evidence="2" id="KW-0732">Signal</keyword>
<evidence type="ECO:0000313" key="4">
    <source>
        <dbReference type="Proteomes" id="UP000183926"/>
    </source>
</evidence>
<protein>
    <recommendedName>
        <fullName evidence="5">TspB protein</fullName>
    </recommendedName>
</protein>
<dbReference type="NCBIfam" id="NF041109">
    <property type="entry name" value="VF_TspB_C_term"/>
    <property type="match status" value="1"/>
</dbReference>
<evidence type="ECO:0000256" key="1">
    <source>
        <dbReference type="SAM" id="MobiDB-lite"/>
    </source>
</evidence>
<accession>A0A1I7JDM9</accession>
<feature type="compositionally biased region" description="Low complexity" evidence="1">
    <location>
        <begin position="292"/>
        <end position="304"/>
    </location>
</feature>
<name>A0A1I7JDM9_9PROT</name>
<proteinExistence type="predicted"/>
<feature type="chain" id="PRO_5010354637" description="TspB protein" evidence="2">
    <location>
        <begin position="23"/>
        <end position="410"/>
    </location>
</feature>
<reference evidence="3 4" key="1">
    <citation type="submission" date="2016-10" db="EMBL/GenBank/DDBJ databases">
        <authorList>
            <person name="de Groot N.N."/>
        </authorList>
    </citation>
    <scope>NUCLEOTIDE SEQUENCE [LARGE SCALE GENOMIC DNA]</scope>
    <source>
        <strain evidence="3 4">Nm24</strain>
    </source>
</reference>
<feature type="signal peptide" evidence="2">
    <location>
        <begin position="1"/>
        <end position="22"/>
    </location>
</feature>
<feature type="region of interest" description="Disordered" evidence="1">
    <location>
        <begin position="234"/>
        <end position="267"/>
    </location>
</feature>
<evidence type="ECO:0008006" key="5">
    <source>
        <dbReference type="Google" id="ProtNLM"/>
    </source>
</evidence>
<dbReference type="OrthoDB" id="8548335at2"/>
<feature type="compositionally biased region" description="Polar residues" evidence="1">
    <location>
        <begin position="305"/>
        <end position="314"/>
    </location>
</feature>
<dbReference type="EMBL" id="FPBL01000022">
    <property type="protein sequence ID" value="SFU83258.1"/>
    <property type="molecule type" value="Genomic_DNA"/>
</dbReference>